<sequence>MVRGPSPLLTLVLAALTVAEALVAPSLPAATTGTGVRAAGVVGVVLLCGTVISAAWLHAGRLTLVTLATGVGMLALTFDATNARAAASLPEALMWATAGMLFARSFPQPALAIAVSLLVAGLAIGGIASDASTVTAKAAAGDPLTLEIAAFGGGQALALPALVVVAIGAIGTWAAALGLRARWTVVLVLEAAALAAALRIDPVAPVLGGFLAANADLLVVGVRDEA</sequence>
<feature type="transmembrane region" description="Helical" evidence="1">
    <location>
        <begin position="148"/>
        <end position="176"/>
    </location>
</feature>
<feature type="transmembrane region" description="Helical" evidence="1">
    <location>
        <begin position="62"/>
        <end position="78"/>
    </location>
</feature>
<name>A0ABY5DU39_9ACTN</name>
<accession>A0ABY5DU39</accession>
<dbReference type="EMBL" id="CP098502">
    <property type="protein sequence ID" value="UTI64798.1"/>
    <property type="molecule type" value="Genomic_DNA"/>
</dbReference>
<proteinExistence type="predicted"/>
<feature type="transmembrane region" description="Helical" evidence="1">
    <location>
        <begin position="110"/>
        <end position="128"/>
    </location>
</feature>
<dbReference type="Proteomes" id="UP001056035">
    <property type="component" value="Chromosome"/>
</dbReference>
<feature type="transmembrane region" description="Helical" evidence="1">
    <location>
        <begin position="37"/>
        <end position="57"/>
    </location>
</feature>
<organism evidence="2 3">
    <name type="scientific">Paraconexibacter antarcticus</name>
    <dbReference type="NCBI Taxonomy" id="2949664"/>
    <lineage>
        <taxon>Bacteria</taxon>
        <taxon>Bacillati</taxon>
        <taxon>Actinomycetota</taxon>
        <taxon>Thermoleophilia</taxon>
        <taxon>Solirubrobacterales</taxon>
        <taxon>Paraconexibacteraceae</taxon>
        <taxon>Paraconexibacter</taxon>
    </lineage>
</organism>
<keyword evidence="1" id="KW-1133">Transmembrane helix</keyword>
<keyword evidence="3" id="KW-1185">Reference proteome</keyword>
<evidence type="ECO:0000313" key="3">
    <source>
        <dbReference type="Proteomes" id="UP001056035"/>
    </source>
</evidence>
<protein>
    <submittedName>
        <fullName evidence="2">Uncharacterized protein</fullName>
    </submittedName>
</protein>
<gene>
    <name evidence="2" type="ORF">NBH00_00990</name>
</gene>
<keyword evidence="1" id="KW-0472">Membrane</keyword>
<dbReference type="RefSeq" id="WP_254571496.1">
    <property type="nucleotide sequence ID" value="NZ_CP098502.1"/>
</dbReference>
<evidence type="ECO:0000313" key="2">
    <source>
        <dbReference type="EMBL" id="UTI64798.1"/>
    </source>
</evidence>
<reference evidence="2 3" key="1">
    <citation type="submission" date="2022-06" db="EMBL/GenBank/DDBJ databases">
        <title>Paraconexibacter antarcticus.</title>
        <authorList>
            <person name="Kim C.S."/>
        </authorList>
    </citation>
    <scope>NUCLEOTIDE SEQUENCE [LARGE SCALE GENOMIC DNA]</scope>
    <source>
        <strain evidence="2 3">02-257</strain>
    </source>
</reference>
<keyword evidence="1" id="KW-0812">Transmembrane</keyword>
<evidence type="ECO:0000256" key="1">
    <source>
        <dbReference type="SAM" id="Phobius"/>
    </source>
</evidence>